<proteinExistence type="predicted"/>
<dbReference type="EMBL" id="CP014782">
    <property type="protein sequence ID" value="AQS36724.1"/>
    <property type="molecule type" value="Genomic_DNA"/>
</dbReference>
<gene>
    <name evidence="2" type="ORF">Sps_01558</name>
</gene>
<dbReference type="KEGG" id="spsw:Sps_01558"/>
<accession>A0A1S6HMJ2</accession>
<name>A0A1S6HMJ2_9GAMM</name>
<keyword evidence="3" id="KW-1185">Reference proteome</keyword>
<evidence type="ECO:0000313" key="2">
    <source>
        <dbReference type="EMBL" id="AQS36724.1"/>
    </source>
</evidence>
<evidence type="ECO:0000313" key="3">
    <source>
        <dbReference type="Proteomes" id="UP000189545"/>
    </source>
</evidence>
<keyword evidence="1" id="KW-0732">Signal</keyword>
<sequence length="155" mass="16960">MPSSTTRLVSIKNRRISQIKHSLIKPSLILPLLCLVPLSASAAPSEAEIIFSNEVIECASYYQISSDAIAAMNAPQMQTVGERLKSSSVKAISIAEKYQAKEDVADVLSNVQQKQLASLPDSKSLGGLMGKYKDSCKKLLAEPQKRLDYWIMATM</sequence>
<dbReference type="RefSeq" id="WP_077751994.1">
    <property type="nucleotide sequence ID" value="NZ_CP014782.1"/>
</dbReference>
<organism evidence="2 3">
    <name type="scientific">Shewanella psychrophila</name>
    <dbReference type="NCBI Taxonomy" id="225848"/>
    <lineage>
        <taxon>Bacteria</taxon>
        <taxon>Pseudomonadati</taxon>
        <taxon>Pseudomonadota</taxon>
        <taxon>Gammaproteobacteria</taxon>
        <taxon>Alteromonadales</taxon>
        <taxon>Shewanellaceae</taxon>
        <taxon>Shewanella</taxon>
    </lineage>
</organism>
<dbReference type="Proteomes" id="UP000189545">
    <property type="component" value="Chromosome"/>
</dbReference>
<feature type="signal peptide" evidence="1">
    <location>
        <begin position="1"/>
        <end position="42"/>
    </location>
</feature>
<feature type="chain" id="PRO_5012210323" evidence="1">
    <location>
        <begin position="43"/>
        <end position="155"/>
    </location>
</feature>
<reference evidence="2 3" key="1">
    <citation type="submission" date="2016-03" db="EMBL/GenBank/DDBJ databases">
        <title>Complete genome sequence of Shewanella psychrophila WP2, a deep sea bacterium isolated from west Pacific sediment.</title>
        <authorList>
            <person name="Xu G."/>
            <person name="Jian H."/>
        </authorList>
    </citation>
    <scope>NUCLEOTIDE SEQUENCE [LARGE SCALE GENOMIC DNA]</scope>
    <source>
        <strain evidence="2 3">WP2</strain>
    </source>
</reference>
<dbReference type="AlphaFoldDB" id="A0A1S6HMJ2"/>
<evidence type="ECO:0000256" key="1">
    <source>
        <dbReference type="SAM" id="SignalP"/>
    </source>
</evidence>
<protein>
    <submittedName>
        <fullName evidence="2">Uncharacterized protein</fullName>
    </submittedName>
</protein>
<dbReference type="STRING" id="225848.Sps_01558"/>